<comment type="caution">
    <text evidence="3">The sequence shown here is derived from an EMBL/GenBank/DDBJ whole genome shotgun (WGS) entry which is preliminary data.</text>
</comment>
<protein>
    <recommendedName>
        <fullName evidence="5">Mid2 domain-containing protein</fullName>
    </recommendedName>
</protein>
<accession>A0ABR4J8X8</accession>
<dbReference type="RefSeq" id="XP_070892085.1">
    <property type="nucleotide sequence ID" value="XM_071049032.1"/>
</dbReference>
<keyword evidence="2" id="KW-0472">Membrane</keyword>
<evidence type="ECO:0000313" key="4">
    <source>
        <dbReference type="Proteomes" id="UP001610444"/>
    </source>
</evidence>
<evidence type="ECO:0008006" key="5">
    <source>
        <dbReference type="Google" id="ProtNLM"/>
    </source>
</evidence>
<evidence type="ECO:0000313" key="3">
    <source>
        <dbReference type="EMBL" id="KAL2836435.1"/>
    </source>
</evidence>
<keyword evidence="4" id="KW-1185">Reference proteome</keyword>
<sequence>MDACYSMHKGIISKNVAVIPCGITNTTNPHVTCCVRGDWCMSDSICHFNNTDGDSGYYRADCTDPTLQDPACATRCGSRKLSDIRYNSSSGFWGCCNYDAEGKVDCDGPSTEIFPGPDPADLVQIQYLPEEGTPTYAVADPAETSVNSTITSSGEGESGGSSSGSSSSSSVSIGAAVGGGVGAGLGLFFILFAVVFLVRRRRRTGKEVEKGSVYPPQEEEARHRYQARSIHELGKRDSQIPAGELEGDYSRRF</sequence>
<dbReference type="Proteomes" id="UP001610444">
    <property type="component" value="Unassembled WGS sequence"/>
</dbReference>
<gene>
    <name evidence="3" type="ORF">BJX68DRAFT_36702</name>
</gene>
<feature type="region of interest" description="Disordered" evidence="1">
    <location>
        <begin position="206"/>
        <end position="253"/>
    </location>
</feature>
<feature type="compositionally biased region" description="Basic and acidic residues" evidence="1">
    <location>
        <begin position="219"/>
        <end position="238"/>
    </location>
</feature>
<feature type="transmembrane region" description="Helical" evidence="2">
    <location>
        <begin position="173"/>
        <end position="198"/>
    </location>
</feature>
<name>A0ABR4J8X8_9EURO</name>
<reference evidence="3 4" key="1">
    <citation type="submission" date="2024-07" db="EMBL/GenBank/DDBJ databases">
        <title>Section-level genome sequencing and comparative genomics of Aspergillus sections Usti and Cavernicolus.</title>
        <authorList>
            <consortium name="Lawrence Berkeley National Laboratory"/>
            <person name="Nybo J.L."/>
            <person name="Vesth T.C."/>
            <person name="Theobald S."/>
            <person name="Frisvad J.C."/>
            <person name="Larsen T.O."/>
            <person name="Kjaerboelling I."/>
            <person name="Rothschild-Mancinelli K."/>
            <person name="Lyhne E.K."/>
            <person name="Kogle M.E."/>
            <person name="Barry K."/>
            <person name="Clum A."/>
            <person name="Na H."/>
            <person name="Ledsgaard L."/>
            <person name="Lin J."/>
            <person name="Lipzen A."/>
            <person name="Kuo A."/>
            <person name="Riley R."/>
            <person name="Mondo S."/>
            <person name="LaButti K."/>
            <person name="Haridas S."/>
            <person name="Pangalinan J."/>
            <person name="Salamov A.A."/>
            <person name="Simmons B.A."/>
            <person name="Magnuson J.K."/>
            <person name="Chen J."/>
            <person name="Drula E."/>
            <person name="Henrissat B."/>
            <person name="Wiebenga A."/>
            <person name="Lubbers R.J."/>
            <person name="Gomes A.C."/>
            <person name="Macurrencykelacurrency M.R."/>
            <person name="Stajich J."/>
            <person name="Grigoriev I.V."/>
            <person name="Mortensen U.H."/>
            <person name="De vries R.P."/>
            <person name="Baker S.E."/>
            <person name="Andersen M.R."/>
        </authorList>
    </citation>
    <scope>NUCLEOTIDE SEQUENCE [LARGE SCALE GENOMIC DNA]</scope>
    <source>
        <strain evidence="3 4">CBS 756.74</strain>
    </source>
</reference>
<evidence type="ECO:0000256" key="2">
    <source>
        <dbReference type="SAM" id="Phobius"/>
    </source>
</evidence>
<dbReference type="GeneID" id="98164196"/>
<evidence type="ECO:0000256" key="1">
    <source>
        <dbReference type="SAM" id="MobiDB-lite"/>
    </source>
</evidence>
<keyword evidence="2" id="KW-0812">Transmembrane</keyword>
<keyword evidence="2" id="KW-1133">Transmembrane helix</keyword>
<feature type="region of interest" description="Disordered" evidence="1">
    <location>
        <begin position="137"/>
        <end position="171"/>
    </location>
</feature>
<dbReference type="EMBL" id="JBFXLR010000116">
    <property type="protein sequence ID" value="KAL2836435.1"/>
    <property type="molecule type" value="Genomic_DNA"/>
</dbReference>
<organism evidence="3 4">
    <name type="scientific">Aspergillus pseudodeflectus</name>
    <dbReference type="NCBI Taxonomy" id="176178"/>
    <lineage>
        <taxon>Eukaryota</taxon>
        <taxon>Fungi</taxon>
        <taxon>Dikarya</taxon>
        <taxon>Ascomycota</taxon>
        <taxon>Pezizomycotina</taxon>
        <taxon>Eurotiomycetes</taxon>
        <taxon>Eurotiomycetidae</taxon>
        <taxon>Eurotiales</taxon>
        <taxon>Aspergillaceae</taxon>
        <taxon>Aspergillus</taxon>
        <taxon>Aspergillus subgen. Nidulantes</taxon>
    </lineage>
</organism>
<proteinExistence type="predicted"/>